<sequence>MSAQLNASACHNNNTNPVVVNNGIFTFRVDNNETRFTFALASSVQNHFENYYLVGKIFGKSVLRGVIMRRLKNDWKCL</sequence>
<dbReference type="EMBL" id="JAJFAZ020000006">
    <property type="protein sequence ID" value="KAI5321891.1"/>
    <property type="molecule type" value="Genomic_DNA"/>
</dbReference>
<proteinExistence type="predicted"/>
<reference evidence="1 2" key="1">
    <citation type="journal article" date="2022" name="G3 (Bethesda)">
        <title>Whole-genome sequence and methylome profiling of the almond [Prunus dulcis (Mill.) D.A. Webb] cultivar 'Nonpareil'.</title>
        <authorList>
            <person name="D'Amico-Willman K.M."/>
            <person name="Ouma W.Z."/>
            <person name="Meulia T."/>
            <person name="Sideli G.M."/>
            <person name="Gradziel T.M."/>
            <person name="Fresnedo-Ramirez J."/>
        </authorList>
    </citation>
    <scope>NUCLEOTIDE SEQUENCE [LARGE SCALE GENOMIC DNA]</scope>
    <source>
        <strain evidence="1">Clone GOH B32 T37-40</strain>
    </source>
</reference>
<protein>
    <submittedName>
        <fullName evidence="1">Uncharacterized protein</fullName>
    </submittedName>
</protein>
<organism evidence="1 2">
    <name type="scientific">Prunus dulcis</name>
    <name type="common">Almond</name>
    <name type="synonym">Amygdalus dulcis</name>
    <dbReference type="NCBI Taxonomy" id="3755"/>
    <lineage>
        <taxon>Eukaryota</taxon>
        <taxon>Viridiplantae</taxon>
        <taxon>Streptophyta</taxon>
        <taxon>Embryophyta</taxon>
        <taxon>Tracheophyta</taxon>
        <taxon>Spermatophyta</taxon>
        <taxon>Magnoliopsida</taxon>
        <taxon>eudicotyledons</taxon>
        <taxon>Gunneridae</taxon>
        <taxon>Pentapetalae</taxon>
        <taxon>rosids</taxon>
        <taxon>fabids</taxon>
        <taxon>Rosales</taxon>
        <taxon>Rosaceae</taxon>
        <taxon>Amygdaloideae</taxon>
        <taxon>Amygdaleae</taxon>
        <taxon>Prunus</taxon>
    </lineage>
</organism>
<name>A0AAD4YUK3_PRUDU</name>
<accession>A0AAD4YUK3</accession>
<keyword evidence="2" id="KW-1185">Reference proteome</keyword>
<evidence type="ECO:0000313" key="2">
    <source>
        <dbReference type="Proteomes" id="UP001054821"/>
    </source>
</evidence>
<comment type="caution">
    <text evidence="1">The sequence shown here is derived from an EMBL/GenBank/DDBJ whole genome shotgun (WGS) entry which is preliminary data.</text>
</comment>
<evidence type="ECO:0000313" key="1">
    <source>
        <dbReference type="EMBL" id="KAI5321891.1"/>
    </source>
</evidence>
<dbReference type="Proteomes" id="UP001054821">
    <property type="component" value="Chromosome 6"/>
</dbReference>
<dbReference type="AlphaFoldDB" id="A0AAD4YUK3"/>
<gene>
    <name evidence="1" type="ORF">L3X38_030963</name>
</gene>